<keyword evidence="1" id="KW-0732">Signal</keyword>
<evidence type="ECO:0000256" key="1">
    <source>
        <dbReference type="SAM" id="SignalP"/>
    </source>
</evidence>
<sequence>MSHLLNLLLLALLLSSTQDAHSLQAPLSCKTPLLAPTPSFHFKLSDPIGNDAFGFGLGGEEKTGSLRALIGSRPPRCEGRCMSCGRCEAVQMPVIPQRREQMVRMISTKLSLLRMMDPTTSPWAGNASVGTLSLIHEEFLLI</sequence>
<protein>
    <submittedName>
        <fullName evidence="2">Uncharacterized protein</fullName>
    </submittedName>
</protein>
<feature type="chain" id="PRO_5044017266" evidence="1">
    <location>
        <begin position="23"/>
        <end position="142"/>
    </location>
</feature>
<organism evidence="2">
    <name type="scientific">Ananas comosus var. bracteatus</name>
    <name type="common">red pineapple</name>
    <dbReference type="NCBI Taxonomy" id="296719"/>
    <lineage>
        <taxon>Eukaryota</taxon>
        <taxon>Viridiplantae</taxon>
        <taxon>Streptophyta</taxon>
        <taxon>Embryophyta</taxon>
        <taxon>Tracheophyta</taxon>
        <taxon>Spermatophyta</taxon>
        <taxon>Magnoliopsida</taxon>
        <taxon>Liliopsida</taxon>
        <taxon>Poales</taxon>
        <taxon>Bromeliaceae</taxon>
        <taxon>Bromelioideae</taxon>
        <taxon>Ananas</taxon>
    </lineage>
</organism>
<gene>
    <name evidence="2" type="ORF">CB5_LOCUS24631</name>
</gene>
<reference evidence="2" key="1">
    <citation type="submission" date="2020-07" db="EMBL/GenBank/DDBJ databases">
        <authorList>
            <person name="Lin J."/>
        </authorList>
    </citation>
    <scope>NUCLEOTIDE SEQUENCE</scope>
</reference>
<accession>A0A6V7QEB4</accession>
<evidence type="ECO:0000313" key="2">
    <source>
        <dbReference type="EMBL" id="CAD1841420.1"/>
    </source>
</evidence>
<dbReference type="Pfam" id="PF17181">
    <property type="entry name" value="EPF"/>
    <property type="match status" value="1"/>
</dbReference>
<dbReference type="EMBL" id="LR862135">
    <property type="protein sequence ID" value="CAD1841420.1"/>
    <property type="molecule type" value="Genomic_DNA"/>
</dbReference>
<feature type="signal peptide" evidence="1">
    <location>
        <begin position="1"/>
        <end position="22"/>
    </location>
</feature>
<proteinExistence type="predicted"/>
<dbReference type="AlphaFoldDB" id="A0A6V7QEB4"/>
<name>A0A6V7QEB4_ANACO</name>